<accession>A0ABQ8HAQ7</accession>
<dbReference type="EMBL" id="JAFEMO010000012">
    <property type="protein sequence ID" value="KAH7553530.1"/>
    <property type="molecule type" value="Genomic_DNA"/>
</dbReference>
<dbReference type="Gene3D" id="3.30.40.10">
    <property type="entry name" value="Zinc/RING finger domain, C3HC4 (zinc finger)"/>
    <property type="match status" value="1"/>
</dbReference>
<dbReference type="SMART" id="SM00184">
    <property type="entry name" value="RING"/>
    <property type="match status" value="1"/>
</dbReference>
<protein>
    <recommendedName>
        <fullName evidence="2">RING-type domain-containing protein</fullName>
    </recommendedName>
</protein>
<keyword evidence="4" id="KW-1185">Reference proteome</keyword>
<evidence type="ECO:0000256" key="1">
    <source>
        <dbReference type="PROSITE-ProRule" id="PRU00175"/>
    </source>
</evidence>
<keyword evidence="1" id="KW-0862">Zinc</keyword>
<dbReference type="SUPFAM" id="SSF57850">
    <property type="entry name" value="RING/U-box"/>
    <property type="match status" value="1"/>
</dbReference>
<dbReference type="InterPro" id="IPR037381">
    <property type="entry name" value="RFWD3"/>
</dbReference>
<dbReference type="CDD" id="cd16450">
    <property type="entry name" value="mRING-C3HGC3_RFWD3"/>
    <property type="match status" value="1"/>
</dbReference>
<dbReference type="InterPro" id="IPR001841">
    <property type="entry name" value="Znf_RING"/>
</dbReference>
<dbReference type="Pfam" id="PF13639">
    <property type="entry name" value="zf-RING_2"/>
    <property type="match status" value="1"/>
</dbReference>
<organism evidence="3 4">
    <name type="scientific">Xanthoceras sorbifolium</name>
    <dbReference type="NCBI Taxonomy" id="99658"/>
    <lineage>
        <taxon>Eukaryota</taxon>
        <taxon>Viridiplantae</taxon>
        <taxon>Streptophyta</taxon>
        <taxon>Embryophyta</taxon>
        <taxon>Tracheophyta</taxon>
        <taxon>Spermatophyta</taxon>
        <taxon>Magnoliopsida</taxon>
        <taxon>eudicotyledons</taxon>
        <taxon>Gunneridae</taxon>
        <taxon>Pentapetalae</taxon>
        <taxon>rosids</taxon>
        <taxon>malvids</taxon>
        <taxon>Sapindales</taxon>
        <taxon>Sapindaceae</taxon>
        <taxon>Xanthoceroideae</taxon>
        <taxon>Xanthoceras</taxon>
    </lineage>
</organism>
<keyword evidence="1" id="KW-0863">Zinc-finger</keyword>
<dbReference type="PANTHER" id="PTHR16047">
    <property type="entry name" value="RFWD3 PROTEIN"/>
    <property type="match status" value="1"/>
</dbReference>
<sequence length="314" mass="35360">MESPLRVSDSGPVNIGDGERRRVVDERGKSCSLSDQWNRSDIDGLFCSICMDAWTNNGDHHISCLPCGHIYGLSCIKKWLQRCRSSGKCPQCNQKCSLKDVRKLFASRIVAVDEESQKKIQSLEAKCSFFEKKVGLFTGYIGSDGADWRKKEAEWQKREAELHLEFQKLEKRTVFLEFLFGDKHSMHSGFAVKAGDCQGQSVSGPVVGSKFCTEGSSCISKIEVLVIMLMKLGPSLRSSDWLDFSVIAKLPGQSLIDERFDDLHHIFVAHKVELEKMRSEIQKILEKQEVLNTQASEILTLVHHRFSSGPSNQS</sequence>
<proteinExistence type="predicted"/>
<dbReference type="Proteomes" id="UP000827721">
    <property type="component" value="Unassembled WGS sequence"/>
</dbReference>
<reference evidence="3 4" key="1">
    <citation type="submission" date="2021-02" db="EMBL/GenBank/DDBJ databases">
        <title>Plant Genome Project.</title>
        <authorList>
            <person name="Zhang R.-G."/>
        </authorList>
    </citation>
    <scope>NUCLEOTIDE SEQUENCE [LARGE SCALE GENOMIC DNA]</scope>
    <source>
        <tissue evidence="3">Leaves</tissue>
    </source>
</reference>
<name>A0ABQ8HAQ7_9ROSI</name>
<dbReference type="InterPro" id="IPR013083">
    <property type="entry name" value="Znf_RING/FYVE/PHD"/>
</dbReference>
<evidence type="ECO:0000313" key="3">
    <source>
        <dbReference type="EMBL" id="KAH7553530.1"/>
    </source>
</evidence>
<evidence type="ECO:0000259" key="2">
    <source>
        <dbReference type="PROSITE" id="PS50089"/>
    </source>
</evidence>
<evidence type="ECO:0000313" key="4">
    <source>
        <dbReference type="Proteomes" id="UP000827721"/>
    </source>
</evidence>
<dbReference type="PROSITE" id="PS50089">
    <property type="entry name" value="ZF_RING_2"/>
    <property type="match status" value="1"/>
</dbReference>
<feature type="domain" description="RING-type" evidence="2">
    <location>
        <begin position="47"/>
        <end position="93"/>
    </location>
</feature>
<keyword evidence="1" id="KW-0479">Metal-binding</keyword>
<comment type="caution">
    <text evidence="3">The sequence shown here is derived from an EMBL/GenBank/DDBJ whole genome shotgun (WGS) entry which is preliminary data.</text>
</comment>
<gene>
    <name evidence="3" type="ORF">JRO89_XS12G0022700</name>
</gene>
<dbReference type="PANTHER" id="PTHR16047:SF13">
    <property type="entry name" value="E3 UBIQUITIN-PROTEIN LIGASE RFWD3"/>
    <property type="match status" value="1"/>
</dbReference>